<name>A0ACC4DRY5_PURLI</name>
<gene>
    <name evidence="1" type="ORF">ACCO45_007287</name>
</gene>
<keyword evidence="2" id="KW-1185">Reference proteome</keyword>
<reference evidence="1" key="1">
    <citation type="submission" date="2024-12" db="EMBL/GenBank/DDBJ databases">
        <title>Comparative genomics and development of molecular markers within Purpureocillium lilacinum and among Purpureocillium species.</title>
        <authorList>
            <person name="Yeh Z.-Y."/>
            <person name="Ni N.-T."/>
            <person name="Lo P.-H."/>
            <person name="Mushyakhwo K."/>
            <person name="Lin C.-F."/>
            <person name="Nai Y.-S."/>
        </authorList>
    </citation>
    <scope>NUCLEOTIDE SEQUENCE</scope>
    <source>
        <strain evidence="1">NCHU-NPUST-175</strain>
    </source>
</reference>
<dbReference type="Proteomes" id="UP001638806">
    <property type="component" value="Unassembled WGS sequence"/>
</dbReference>
<sequence length="260" mass="27804">MPAAYRPPRPTRQPRTLSFPWTGASVHDAFRQDRDGAAPPVAAGVRPPPIPRLTRQVPSTPQQQGAVEFAEPTSSSPADMGCCAPPTALVARPLPVGGHPHQLPPRAELQTDSSLWRRDGPPPPRWLSLLPSTGGELRATTPELLPAGGALWACLVARAMSPGGGESQHLLLAEVGYEAVRCKTERLLRPERRRRRPWTALDGQERPAPKANPATYAALNGKPPARPSRGGAQIQAVLGALQLSDTWLRGPPVNASGWVV</sequence>
<organism evidence="1 2">
    <name type="scientific">Purpureocillium lilacinum</name>
    <name type="common">Paecilomyces lilacinus</name>
    <dbReference type="NCBI Taxonomy" id="33203"/>
    <lineage>
        <taxon>Eukaryota</taxon>
        <taxon>Fungi</taxon>
        <taxon>Dikarya</taxon>
        <taxon>Ascomycota</taxon>
        <taxon>Pezizomycotina</taxon>
        <taxon>Sordariomycetes</taxon>
        <taxon>Hypocreomycetidae</taxon>
        <taxon>Hypocreales</taxon>
        <taxon>Ophiocordycipitaceae</taxon>
        <taxon>Purpureocillium</taxon>
    </lineage>
</organism>
<protein>
    <submittedName>
        <fullName evidence="1">Uncharacterized protein</fullName>
    </submittedName>
</protein>
<evidence type="ECO:0000313" key="2">
    <source>
        <dbReference type="Proteomes" id="UP001638806"/>
    </source>
</evidence>
<evidence type="ECO:0000313" key="1">
    <source>
        <dbReference type="EMBL" id="KAL3959125.1"/>
    </source>
</evidence>
<comment type="caution">
    <text evidence="1">The sequence shown here is derived from an EMBL/GenBank/DDBJ whole genome shotgun (WGS) entry which is preliminary data.</text>
</comment>
<proteinExistence type="predicted"/>
<accession>A0ACC4DRY5</accession>
<dbReference type="EMBL" id="JBGNUJ010000006">
    <property type="protein sequence ID" value="KAL3959125.1"/>
    <property type="molecule type" value="Genomic_DNA"/>
</dbReference>